<evidence type="ECO:0000313" key="2">
    <source>
        <dbReference type="EMBL" id="ETW81343.1"/>
    </source>
</evidence>
<dbReference type="STRING" id="747525.W4K6B8"/>
<dbReference type="Proteomes" id="UP000030671">
    <property type="component" value="Unassembled WGS sequence"/>
</dbReference>
<gene>
    <name evidence="2" type="ORF">HETIRDRAFT_318964</name>
</gene>
<proteinExistence type="predicted"/>
<reference evidence="2 3" key="1">
    <citation type="journal article" date="2012" name="New Phytol.">
        <title>Insight into trade-off between wood decay and parasitism from the genome of a fungal forest pathogen.</title>
        <authorList>
            <person name="Olson A."/>
            <person name="Aerts A."/>
            <person name="Asiegbu F."/>
            <person name="Belbahri L."/>
            <person name="Bouzid O."/>
            <person name="Broberg A."/>
            <person name="Canback B."/>
            <person name="Coutinho P.M."/>
            <person name="Cullen D."/>
            <person name="Dalman K."/>
            <person name="Deflorio G."/>
            <person name="van Diepen L.T."/>
            <person name="Dunand C."/>
            <person name="Duplessis S."/>
            <person name="Durling M."/>
            <person name="Gonthier P."/>
            <person name="Grimwood J."/>
            <person name="Fossdal C.G."/>
            <person name="Hansson D."/>
            <person name="Henrissat B."/>
            <person name="Hietala A."/>
            <person name="Himmelstrand K."/>
            <person name="Hoffmeister D."/>
            <person name="Hogberg N."/>
            <person name="James T.Y."/>
            <person name="Karlsson M."/>
            <person name="Kohler A."/>
            <person name="Kues U."/>
            <person name="Lee Y.H."/>
            <person name="Lin Y.C."/>
            <person name="Lind M."/>
            <person name="Lindquist E."/>
            <person name="Lombard V."/>
            <person name="Lucas S."/>
            <person name="Lunden K."/>
            <person name="Morin E."/>
            <person name="Murat C."/>
            <person name="Park J."/>
            <person name="Raffaello T."/>
            <person name="Rouze P."/>
            <person name="Salamov A."/>
            <person name="Schmutz J."/>
            <person name="Solheim H."/>
            <person name="Stahlberg J."/>
            <person name="Velez H."/>
            <person name="de Vries R.P."/>
            <person name="Wiebenga A."/>
            <person name="Woodward S."/>
            <person name="Yakovlev I."/>
            <person name="Garbelotto M."/>
            <person name="Martin F."/>
            <person name="Grigoriev I.V."/>
            <person name="Stenlid J."/>
        </authorList>
    </citation>
    <scope>NUCLEOTIDE SEQUENCE [LARGE SCALE GENOMIC DNA]</scope>
    <source>
        <strain evidence="2 3">TC 32-1</strain>
    </source>
</reference>
<dbReference type="PANTHER" id="PTHR38046:SF1">
    <property type="entry name" value="CRYPTIC LOCI REGULATOR 2"/>
    <property type="match status" value="1"/>
</dbReference>
<dbReference type="GeneID" id="20670564"/>
<dbReference type="KEGG" id="hir:HETIRDRAFT_318964"/>
<feature type="domain" description="Cryptic loci regulator 2 N-terminal" evidence="1">
    <location>
        <begin position="130"/>
        <end position="200"/>
    </location>
</feature>
<keyword evidence="3" id="KW-1185">Reference proteome</keyword>
<accession>W4K6B8</accession>
<dbReference type="PANTHER" id="PTHR38046">
    <property type="entry name" value="CRYPTIC LOCI REGULATOR 2"/>
    <property type="match status" value="1"/>
</dbReference>
<dbReference type="RefSeq" id="XP_009546006.1">
    <property type="nucleotide sequence ID" value="XM_009547711.1"/>
</dbReference>
<name>W4K6B8_HETIT</name>
<dbReference type="eggNOG" id="ENOG502S16G">
    <property type="taxonomic scope" value="Eukaryota"/>
</dbReference>
<organism evidence="2 3">
    <name type="scientific">Heterobasidion irregulare (strain TC 32-1)</name>
    <dbReference type="NCBI Taxonomy" id="747525"/>
    <lineage>
        <taxon>Eukaryota</taxon>
        <taxon>Fungi</taxon>
        <taxon>Dikarya</taxon>
        <taxon>Basidiomycota</taxon>
        <taxon>Agaricomycotina</taxon>
        <taxon>Agaricomycetes</taxon>
        <taxon>Russulales</taxon>
        <taxon>Bondarzewiaceae</taxon>
        <taxon>Heterobasidion</taxon>
        <taxon>Heterobasidion annosum species complex</taxon>
    </lineage>
</organism>
<dbReference type="GO" id="GO:0033553">
    <property type="term" value="C:rDNA heterochromatin"/>
    <property type="evidence" value="ECO:0007669"/>
    <property type="project" value="TreeGrafter"/>
</dbReference>
<evidence type="ECO:0000259" key="1">
    <source>
        <dbReference type="Pfam" id="PF16761"/>
    </source>
</evidence>
<dbReference type="InterPro" id="IPR031915">
    <property type="entry name" value="Clr2_N"/>
</dbReference>
<sequence>MPPSTLEWVERVRRVNRLGASHAGQGPSLLNRAPAHAPMSLTTRLPIVPPRTHNVKEGAFTIDNNIINIHVSDGDESRRPPPDHCENAKFSVFKPVALDDKVSVRWRRSIGRYLAVETLKKDLNAKEPVWTLKQFPKGYALYDHQTGRILEKKNPRHDFYLYGHTQRFRSPEEFVLHVEWLMCNMPLKSNGHPNCRCKYCGKTKQLDINAKLLRKRVSIHNNNHNLGERRRR</sequence>
<dbReference type="GO" id="GO:0031934">
    <property type="term" value="C:mating-type region heterochromatin"/>
    <property type="evidence" value="ECO:0007669"/>
    <property type="project" value="TreeGrafter"/>
</dbReference>
<evidence type="ECO:0000313" key="3">
    <source>
        <dbReference type="Proteomes" id="UP000030671"/>
    </source>
</evidence>
<dbReference type="Pfam" id="PF16761">
    <property type="entry name" value="Clr2_transil"/>
    <property type="match status" value="1"/>
</dbReference>
<dbReference type="AlphaFoldDB" id="W4K6B8"/>
<protein>
    <recommendedName>
        <fullName evidence="1">Cryptic loci regulator 2 N-terminal domain-containing protein</fullName>
    </recommendedName>
</protein>
<dbReference type="EMBL" id="KI925458">
    <property type="protein sequence ID" value="ETW81343.1"/>
    <property type="molecule type" value="Genomic_DNA"/>
</dbReference>
<dbReference type="InParanoid" id="W4K6B8"/>
<dbReference type="GO" id="GO:0070824">
    <property type="term" value="C:SHREC complex"/>
    <property type="evidence" value="ECO:0007669"/>
    <property type="project" value="InterPro"/>
</dbReference>
<dbReference type="InterPro" id="IPR038986">
    <property type="entry name" value="Clr2"/>
</dbReference>
<dbReference type="OrthoDB" id="2421327at2759"/>
<dbReference type="HOGENOM" id="CLU_1195008_0_0_1"/>
<dbReference type="GO" id="GO:0030466">
    <property type="term" value="P:silent mating-type cassette heterochromatin formation"/>
    <property type="evidence" value="ECO:0007669"/>
    <property type="project" value="TreeGrafter"/>
</dbReference>